<organism evidence="1 2">
    <name type="scientific">Methanomethylovorans hollandica (strain DSM 15978 / NBRC 107637 / DMS1)</name>
    <dbReference type="NCBI Taxonomy" id="867904"/>
    <lineage>
        <taxon>Archaea</taxon>
        <taxon>Methanobacteriati</taxon>
        <taxon>Methanobacteriota</taxon>
        <taxon>Stenosarchaea group</taxon>
        <taxon>Methanomicrobia</taxon>
        <taxon>Methanosarcinales</taxon>
        <taxon>Methanosarcinaceae</taxon>
        <taxon>Methanomethylovorans</taxon>
    </lineage>
</organism>
<dbReference type="AlphaFoldDB" id="L0KWC6"/>
<sequence length="90" mass="10358">MISLSESEFITREEFEVALDAAVLQTCREIADDRKRITVLESFAHGVFNVLFMKFRGVRDILDVKVRQYLPGFELQNSTESLQEEISAET</sequence>
<proteinExistence type="predicted"/>
<evidence type="ECO:0000313" key="1">
    <source>
        <dbReference type="EMBL" id="AGB49436.1"/>
    </source>
</evidence>
<dbReference type="HOGENOM" id="CLU_2433871_0_0_2"/>
<evidence type="ECO:0000313" key="2">
    <source>
        <dbReference type="Proteomes" id="UP000010866"/>
    </source>
</evidence>
<name>L0KWC6_METHD</name>
<gene>
    <name evidence="1" type="ordered locus">Metho_1206</name>
</gene>
<dbReference type="EMBL" id="CP003362">
    <property type="protein sequence ID" value="AGB49436.1"/>
    <property type="molecule type" value="Genomic_DNA"/>
</dbReference>
<dbReference type="KEGG" id="mhz:Metho_1206"/>
<dbReference type="RefSeq" id="WP_015324602.1">
    <property type="nucleotide sequence ID" value="NC_019977.1"/>
</dbReference>
<reference evidence="2" key="1">
    <citation type="submission" date="2012-02" db="EMBL/GenBank/DDBJ databases">
        <title>Complete sequence of chromosome of Methanomethylovorans hollandica DSM 15978.</title>
        <authorList>
            <person name="Lucas S."/>
            <person name="Copeland A."/>
            <person name="Lapidus A."/>
            <person name="Glavina del Rio T."/>
            <person name="Dalin E."/>
            <person name="Tice H."/>
            <person name="Bruce D."/>
            <person name="Goodwin L."/>
            <person name="Pitluck S."/>
            <person name="Peters L."/>
            <person name="Mikhailova N."/>
            <person name="Held B."/>
            <person name="Kyrpides N."/>
            <person name="Mavromatis K."/>
            <person name="Ivanova N."/>
            <person name="Brettin T."/>
            <person name="Detter J.C."/>
            <person name="Han C."/>
            <person name="Larimer F."/>
            <person name="Land M."/>
            <person name="Hauser L."/>
            <person name="Markowitz V."/>
            <person name="Cheng J.-F."/>
            <person name="Hugenholtz P."/>
            <person name="Woyke T."/>
            <person name="Wu D."/>
            <person name="Spring S."/>
            <person name="Schroeder M."/>
            <person name="Brambilla E."/>
            <person name="Klenk H.-P."/>
            <person name="Eisen J.A."/>
        </authorList>
    </citation>
    <scope>NUCLEOTIDE SEQUENCE [LARGE SCALE GENOMIC DNA]</scope>
    <source>
        <strain evidence="2">DSM 15978 / NBRC 107637 / DMS1</strain>
    </source>
</reference>
<protein>
    <submittedName>
        <fullName evidence="1">Uncharacterized protein</fullName>
    </submittedName>
</protein>
<dbReference type="STRING" id="867904.Metho_1206"/>
<keyword evidence="2" id="KW-1185">Reference proteome</keyword>
<accession>L0KWC6</accession>
<dbReference type="GeneID" id="14407015"/>
<dbReference type="Proteomes" id="UP000010866">
    <property type="component" value="Chromosome"/>
</dbReference>